<evidence type="ECO:0000256" key="1">
    <source>
        <dbReference type="SAM" id="Phobius"/>
    </source>
</evidence>
<dbReference type="RefSeq" id="WP_148950274.1">
    <property type="nucleotide sequence ID" value="NZ_VTES01000004.1"/>
</dbReference>
<evidence type="ECO:0000313" key="3">
    <source>
        <dbReference type="Proteomes" id="UP000323732"/>
    </source>
</evidence>
<sequence>MDNSPVWLKAAAIFLFLASTSFLIMGKDELFFVTSGLLIFIASLTRTILHSKQKDKSYNFNLVMTIFFGLSLTFGIFLFFLLMEKALSHSRGLFLIQKSPFILKGLKLFLT</sequence>
<organism evidence="2 3">
    <name type="scientific">Bacillus infantis</name>
    <dbReference type="NCBI Taxonomy" id="324767"/>
    <lineage>
        <taxon>Bacteria</taxon>
        <taxon>Bacillati</taxon>
        <taxon>Bacillota</taxon>
        <taxon>Bacilli</taxon>
        <taxon>Bacillales</taxon>
        <taxon>Bacillaceae</taxon>
        <taxon>Bacillus</taxon>
    </lineage>
</organism>
<feature type="transmembrane region" description="Helical" evidence="1">
    <location>
        <begin position="6"/>
        <end position="25"/>
    </location>
</feature>
<comment type="caution">
    <text evidence="2">The sequence shown here is derived from an EMBL/GenBank/DDBJ whole genome shotgun (WGS) entry which is preliminary data.</text>
</comment>
<feature type="transmembrane region" description="Helical" evidence="1">
    <location>
        <begin position="30"/>
        <end position="49"/>
    </location>
</feature>
<evidence type="ECO:0000313" key="2">
    <source>
        <dbReference type="EMBL" id="TYS63252.1"/>
    </source>
</evidence>
<dbReference type="Proteomes" id="UP000323732">
    <property type="component" value="Unassembled WGS sequence"/>
</dbReference>
<reference evidence="2 3" key="1">
    <citation type="submission" date="2019-08" db="EMBL/GenBank/DDBJ databases">
        <title>Bacillus genomes from the desert of Cuatro Cienegas, Coahuila.</title>
        <authorList>
            <person name="Olmedo-Alvarez G."/>
        </authorList>
    </citation>
    <scope>NUCLEOTIDE SEQUENCE [LARGE SCALE GENOMIC DNA]</scope>
    <source>
        <strain evidence="2 3">CH37_1T</strain>
    </source>
</reference>
<gene>
    <name evidence="2" type="ORF">FZD47_16525</name>
</gene>
<name>A0A5D4SMB6_9BACI</name>
<protein>
    <submittedName>
        <fullName evidence="2">Uncharacterized protein</fullName>
    </submittedName>
</protein>
<dbReference type="EMBL" id="VTES01000004">
    <property type="protein sequence ID" value="TYS63252.1"/>
    <property type="molecule type" value="Genomic_DNA"/>
</dbReference>
<keyword evidence="1" id="KW-0812">Transmembrane</keyword>
<feature type="transmembrane region" description="Helical" evidence="1">
    <location>
        <begin position="61"/>
        <end position="82"/>
    </location>
</feature>
<proteinExistence type="predicted"/>
<keyword evidence="1" id="KW-0472">Membrane</keyword>
<dbReference type="AlphaFoldDB" id="A0A5D4SMB6"/>
<keyword evidence="1" id="KW-1133">Transmembrane helix</keyword>
<accession>A0A5D4SMB6</accession>